<dbReference type="PANTHER" id="PTHR22901">
    <property type="entry name" value="SIALATE O-ACETYLESTERASE"/>
    <property type="match status" value="1"/>
</dbReference>
<evidence type="ECO:0000256" key="1">
    <source>
        <dbReference type="ARBA" id="ARBA00022801"/>
    </source>
</evidence>
<comment type="caution">
    <text evidence="3">The sequence shown here is derived from an EMBL/GenBank/DDBJ whole genome shotgun (WGS) entry which is preliminary data.</text>
</comment>
<dbReference type="InterPro" id="IPR005181">
    <property type="entry name" value="SASA"/>
</dbReference>
<sequence>MRFLIGLIFVFFIQQAYPHNLKIEALFSDNMVLQQQTKAPIWGWCRNGHKVFITTSWDHHTYVSISQKDGRWSALINTPHAGGPFLVHVRSGDENVVIKNVYIGEVWLVSGQSNMSMPLKGYYCQPVLGSNDAILNSNNKKIHFVNIPTMAAFKPQSNVRNVQWQVASSENAGDCSAVGWFFSDRLHKSLNVPIGIINASFSGSNVEAWMTPTACSEFRDIKIPIFSDSTSYVINNIATVLFNGMISPIVGYGIKGLIWYQGESNVFNVPRYAPSVVAMVNDWRKLWKEGNFPFYFAQIAPYDYKQWNFFTPQWPDISAYLRESQVKIQKLIPNSGMAVLLDIGDSLCIHPSHKKEVGNRLALLALAKTYGRQGFEFQSPEYDHMNVIGNKAIIYFSKTFNGLTSYGKKLTLFEIAGDNKVFYKAHAYINTDSGTVVVSCPLVPHPIAVRYAFKDYVKAELFGTGGLPVSSFRTDDW</sequence>
<organism evidence="3 4">
    <name type="scientific">Microbacter margulisiae</name>
    <dbReference type="NCBI Taxonomy" id="1350067"/>
    <lineage>
        <taxon>Bacteria</taxon>
        <taxon>Pseudomonadati</taxon>
        <taxon>Bacteroidota</taxon>
        <taxon>Bacteroidia</taxon>
        <taxon>Bacteroidales</taxon>
        <taxon>Porphyromonadaceae</taxon>
        <taxon>Microbacter</taxon>
    </lineage>
</organism>
<dbReference type="EC" id="3.1.1.53" evidence="3"/>
<dbReference type="InterPro" id="IPR039329">
    <property type="entry name" value="SIAE"/>
</dbReference>
<dbReference type="InterPro" id="IPR036514">
    <property type="entry name" value="SGNH_hydro_sf"/>
</dbReference>
<keyword evidence="1 3" id="KW-0378">Hydrolase</keyword>
<gene>
    <name evidence="3" type="ORF">FHX64_000713</name>
</gene>
<keyword evidence="4" id="KW-1185">Reference proteome</keyword>
<dbReference type="GO" id="GO:0005975">
    <property type="term" value="P:carbohydrate metabolic process"/>
    <property type="evidence" value="ECO:0007669"/>
    <property type="project" value="TreeGrafter"/>
</dbReference>
<reference evidence="3 4" key="1">
    <citation type="submission" date="2020-08" db="EMBL/GenBank/DDBJ databases">
        <title>Genomic Encyclopedia of Type Strains, Phase IV (KMG-IV): sequencing the most valuable type-strain genomes for metagenomic binning, comparative biology and taxonomic classification.</title>
        <authorList>
            <person name="Goeker M."/>
        </authorList>
    </citation>
    <scope>NUCLEOTIDE SEQUENCE [LARGE SCALE GENOMIC DNA]</scope>
    <source>
        <strain evidence="3 4">DSM 27471</strain>
    </source>
</reference>
<dbReference type="RefSeq" id="WP_183412427.1">
    <property type="nucleotide sequence ID" value="NZ_JACHYB010000001.1"/>
</dbReference>
<dbReference type="Pfam" id="PF03629">
    <property type="entry name" value="SASA"/>
    <property type="match status" value="1"/>
</dbReference>
<dbReference type="PANTHER" id="PTHR22901:SF0">
    <property type="entry name" value="SIALATE O-ACETYLESTERASE"/>
    <property type="match status" value="1"/>
</dbReference>
<proteinExistence type="predicted"/>
<dbReference type="Gene3D" id="3.40.50.1110">
    <property type="entry name" value="SGNH hydrolase"/>
    <property type="match status" value="1"/>
</dbReference>
<evidence type="ECO:0000313" key="4">
    <source>
        <dbReference type="Proteomes" id="UP000544222"/>
    </source>
</evidence>
<dbReference type="Proteomes" id="UP000544222">
    <property type="component" value="Unassembled WGS sequence"/>
</dbReference>
<dbReference type="EMBL" id="JACHYB010000001">
    <property type="protein sequence ID" value="MBB3186550.1"/>
    <property type="molecule type" value="Genomic_DNA"/>
</dbReference>
<accession>A0A7W5DP88</accession>
<dbReference type="AlphaFoldDB" id="A0A7W5DP88"/>
<evidence type="ECO:0000313" key="3">
    <source>
        <dbReference type="EMBL" id="MBB3186550.1"/>
    </source>
</evidence>
<evidence type="ECO:0000259" key="2">
    <source>
        <dbReference type="Pfam" id="PF03629"/>
    </source>
</evidence>
<protein>
    <submittedName>
        <fullName evidence="3">Sialate O-acetylesterase</fullName>
        <ecNumber evidence="3">3.1.1.53</ecNumber>
    </submittedName>
</protein>
<feature type="domain" description="Sialate O-acetylesterase" evidence="2">
    <location>
        <begin position="105"/>
        <end position="362"/>
    </location>
</feature>
<dbReference type="GO" id="GO:0001681">
    <property type="term" value="F:sialate O-acetylesterase activity"/>
    <property type="evidence" value="ECO:0007669"/>
    <property type="project" value="UniProtKB-EC"/>
</dbReference>
<name>A0A7W5DP88_9PORP</name>
<dbReference type="SUPFAM" id="SSF52266">
    <property type="entry name" value="SGNH hydrolase"/>
    <property type="match status" value="1"/>
</dbReference>